<proteinExistence type="predicted"/>
<dbReference type="EMBL" id="JAATEO010000018">
    <property type="protein sequence ID" value="NJP33679.1"/>
    <property type="molecule type" value="Genomic_DNA"/>
</dbReference>
<evidence type="ECO:0000313" key="1">
    <source>
        <dbReference type="EMBL" id="NJP33679.1"/>
    </source>
</evidence>
<evidence type="ECO:0008006" key="3">
    <source>
        <dbReference type="Google" id="ProtNLM"/>
    </source>
</evidence>
<evidence type="ECO:0000313" key="2">
    <source>
        <dbReference type="Proteomes" id="UP000783871"/>
    </source>
</evidence>
<keyword evidence="2" id="KW-1185">Reference proteome</keyword>
<dbReference type="Proteomes" id="UP000783871">
    <property type="component" value="Unassembled WGS sequence"/>
</dbReference>
<name>A0ABX0ZB34_9ACTN</name>
<reference evidence="1 2" key="1">
    <citation type="submission" date="2020-03" db="EMBL/GenBank/DDBJ databases">
        <title>WGS of actinomycetes isolated from Thailand.</title>
        <authorList>
            <person name="Thawai C."/>
        </authorList>
    </citation>
    <scope>NUCLEOTIDE SEQUENCE [LARGE SCALE GENOMIC DNA]</scope>
    <source>
        <strain evidence="1 2">HSS6-12</strain>
    </source>
</reference>
<organism evidence="1 2">
    <name type="scientific">Micromonospora thermarum</name>
    <dbReference type="NCBI Taxonomy" id="2720024"/>
    <lineage>
        <taxon>Bacteria</taxon>
        <taxon>Bacillati</taxon>
        <taxon>Actinomycetota</taxon>
        <taxon>Actinomycetes</taxon>
        <taxon>Micromonosporales</taxon>
        <taxon>Micromonosporaceae</taxon>
        <taxon>Micromonospora</taxon>
    </lineage>
</organism>
<comment type="caution">
    <text evidence="1">The sequence shown here is derived from an EMBL/GenBank/DDBJ whole genome shotgun (WGS) entry which is preliminary data.</text>
</comment>
<dbReference type="RefSeq" id="WP_168002036.1">
    <property type="nucleotide sequence ID" value="NZ_JAATEO010000018.1"/>
</dbReference>
<gene>
    <name evidence="1" type="ORF">HCJ94_17245</name>
</gene>
<accession>A0ABX0ZB34</accession>
<protein>
    <recommendedName>
        <fullName evidence="3">Minor tail protein</fullName>
    </recommendedName>
</protein>
<sequence>MGVYPQSGLPAVVEIAPGADLSADPGTWPWEDVTADWRLRDGITISEGRGDWGEHVDAGSIGLVFDDRSGDYGQYNPAGKWYGLLGRDTPLRVRIRRGSDAFGRTSVDSWGISDSGQQWTNVGGANADYQVVPGAARHIIPAAAGAAHVSALAVDLVDVTVEFTVTVPVLATGAQITTGAVARWRNGGADHYVCEVHAFPDNTVQLQLARVVGGTFTTIRASQAVPGLTHAAGKTYRGEFRVVGEQLQARVWDAAAVRPAVWHADITDDVITGPGTAGPRSRRAFGNTNGTVTLSYSAFAVLVDLAGGYVPAWVPRRDLSGKDRVVAVTAHGSLYRLQASSGKPPQRSVMRRAYAASGALGYWPCEDGGAAGQVASAIPGVPAATVSGPAVEFADIVALVGRNWTLNYGTHRAVNLAKGATITAIVPAPANPGAWTIAVHARIDPDAMSGDTVLASWQTPGGTYERWEIRFTKSPDYRERLIGYSAADVPTVLVESFGITSAFSSFYASARQSGGNIIVEYNGNPSVSVAGTLSPITTATLNASRTTSTTTMPFGHLVVWDASPPPIAFNGTDDAFPPLLSYEHEPATDRLARLVGEDGFAFAAPAAAAGGAGGAQPMGWQPREAPLPLYRQAEDVDGGVLYERPFALAYQPRTARYNQPVALALDSAAGDLAEPPEPDPAGQGYRNRWTVSRPDGSSVVAETPEAASGEAIVYDDTADLVVQSDAQLADQAGWRLHLTSRDTLRWPRLELDLAATPHLIDAWLNCRIGSRIQVANPPADLAGQDIDVLLEGHTTKLGYKDWDVTLTCSPAGPWDVATVDGPQRVPALGSTLAGELAVAGTSLLLASTEINGLWGQDPADHPVDIRVGGERVTASSTGPMVSDPFTRSGTGWGVEPVSGLAWLLLGASSGYSTNGTRGTHVYAAAGQTREATLAVGVADVDVTVIFGVSVAAAGANQEQRVVLRRTGAATFLDVRVFRLTSGTPTLAIRQLLAGAETFIGFPPILGATAAGDITVKASARGGKLRAKAWPTGTAEPGPWTLELDVTHLAAGDFCIWSNVPGGSTNAFPLSHSFDDVTITHPQRVTLSARGVGGVQRTWPAGTPVDVWAPAVTPL</sequence>